<dbReference type="EMBL" id="CM002911">
    <property type="protein sequence ID" value="KMY92902.1"/>
    <property type="molecule type" value="Genomic_DNA"/>
</dbReference>
<sequence>MRSFVAYPRPFESLSPAQDIKEQLLAARQVRIKMELDQRTTRRQLTFSPKGAEHSKNS</sequence>
<evidence type="ECO:0000313" key="1">
    <source>
        <dbReference type="EMBL" id="KMY92902.1"/>
    </source>
</evidence>
<dbReference type="AlphaFoldDB" id="A0A0J9RA42"/>
<dbReference type="Proteomes" id="UP000035880">
    <property type="component" value="Chromosome 2R"/>
</dbReference>
<gene>
    <name evidence="1" type="primary">Dsim\GD27368</name>
    <name evidence="1" type="ORF">Dsimw501_GD27368</name>
</gene>
<dbReference type="KEGG" id="dsi:Dsimw501_GD27368"/>
<organism evidence="1">
    <name type="scientific">Drosophila simulans</name>
    <name type="common">Fruit fly</name>
    <dbReference type="NCBI Taxonomy" id="7240"/>
    <lineage>
        <taxon>Eukaryota</taxon>
        <taxon>Metazoa</taxon>
        <taxon>Ecdysozoa</taxon>
        <taxon>Arthropoda</taxon>
        <taxon>Hexapoda</taxon>
        <taxon>Insecta</taxon>
        <taxon>Pterygota</taxon>
        <taxon>Neoptera</taxon>
        <taxon>Endopterygota</taxon>
        <taxon>Diptera</taxon>
        <taxon>Brachycera</taxon>
        <taxon>Muscomorpha</taxon>
        <taxon>Ephydroidea</taxon>
        <taxon>Drosophilidae</taxon>
        <taxon>Drosophila</taxon>
        <taxon>Sophophora</taxon>
    </lineage>
</organism>
<proteinExistence type="predicted"/>
<reference evidence="1" key="1">
    <citation type="journal article" date="2013" name="Genome Res.">
        <title>A second-generation assembly of the Drosophila simulans genome provides new insights into patterns of lineage-specific divergence.</title>
        <authorList>
            <person name="Hu T.T."/>
            <person name="Eisen M.B."/>
            <person name="Thornton K.R."/>
            <person name="Andolfatto P."/>
        </authorList>
    </citation>
    <scope>NUCLEOTIDE SEQUENCE [LARGE SCALE GENOMIC DNA]</scope>
    <source>
        <strain evidence="1">W501</strain>
    </source>
</reference>
<protein>
    <submittedName>
        <fullName evidence="1">Uncharacterized protein</fullName>
    </submittedName>
</protein>
<name>A0A0J9RA42_DROSI</name>
<accession>A0A0J9RA42</accession>
<reference evidence="1" key="3">
    <citation type="submission" date="2015-04" db="EMBL/GenBank/DDBJ databases">
        <authorList>
            <consortium name="FlyBase"/>
        </authorList>
    </citation>
    <scope>NUCLEOTIDE SEQUENCE</scope>
    <source>
        <strain evidence="1">W501</strain>
    </source>
</reference>
<reference evidence="1" key="2">
    <citation type="submission" date="2014-06" db="EMBL/GenBank/DDBJ databases">
        <authorList>
            <person name="Hu T."/>
            <person name="Eisen M.B."/>
            <person name="Thornton K.R."/>
            <person name="Andolfatto P."/>
        </authorList>
    </citation>
    <scope>NUCLEOTIDE SEQUENCE</scope>
    <source>
        <strain evidence="1">W501</strain>
    </source>
</reference>